<dbReference type="Gene3D" id="2.40.50.140">
    <property type="entry name" value="Nucleic acid-binding proteins"/>
    <property type="match status" value="1"/>
</dbReference>
<feature type="domain" description="MCM10 OB-fold" evidence="1">
    <location>
        <begin position="48"/>
        <end position="138"/>
    </location>
</feature>
<name>A0AAP0BRN5_9ASPA</name>
<gene>
    <name evidence="2" type="ORF">KSP39_PZI007462</name>
</gene>
<organism evidence="2 3">
    <name type="scientific">Platanthera zijinensis</name>
    <dbReference type="NCBI Taxonomy" id="2320716"/>
    <lineage>
        <taxon>Eukaryota</taxon>
        <taxon>Viridiplantae</taxon>
        <taxon>Streptophyta</taxon>
        <taxon>Embryophyta</taxon>
        <taxon>Tracheophyta</taxon>
        <taxon>Spermatophyta</taxon>
        <taxon>Magnoliopsida</taxon>
        <taxon>Liliopsida</taxon>
        <taxon>Asparagales</taxon>
        <taxon>Orchidaceae</taxon>
        <taxon>Orchidoideae</taxon>
        <taxon>Orchideae</taxon>
        <taxon>Orchidinae</taxon>
        <taxon>Platanthera</taxon>
    </lineage>
</organism>
<dbReference type="GO" id="GO:0003697">
    <property type="term" value="F:single-stranded DNA binding"/>
    <property type="evidence" value="ECO:0007669"/>
    <property type="project" value="InterPro"/>
</dbReference>
<dbReference type="PANTHER" id="PTHR13454">
    <property type="entry name" value="PROTEIN MCM10 HOMOLOG"/>
    <property type="match status" value="1"/>
</dbReference>
<evidence type="ECO:0000259" key="1">
    <source>
        <dbReference type="Pfam" id="PF22379"/>
    </source>
</evidence>
<dbReference type="InterPro" id="IPR055065">
    <property type="entry name" value="OB_MCM10"/>
</dbReference>
<proteinExistence type="predicted"/>
<dbReference type="GO" id="GO:0043596">
    <property type="term" value="C:nuclear replication fork"/>
    <property type="evidence" value="ECO:0007669"/>
    <property type="project" value="TreeGrafter"/>
</dbReference>
<dbReference type="PANTHER" id="PTHR13454:SF11">
    <property type="entry name" value="PROTEIN MCM10 HOMOLOG"/>
    <property type="match status" value="1"/>
</dbReference>
<dbReference type="InterPro" id="IPR012340">
    <property type="entry name" value="NA-bd_OB-fold"/>
</dbReference>
<dbReference type="GO" id="GO:0003688">
    <property type="term" value="F:DNA replication origin binding"/>
    <property type="evidence" value="ECO:0007669"/>
    <property type="project" value="TreeGrafter"/>
</dbReference>
<reference evidence="2 3" key="1">
    <citation type="journal article" date="2022" name="Nat. Plants">
        <title>Genomes of leafy and leafless Platanthera orchids illuminate the evolution of mycoheterotrophy.</title>
        <authorList>
            <person name="Li M.H."/>
            <person name="Liu K.W."/>
            <person name="Li Z."/>
            <person name="Lu H.C."/>
            <person name="Ye Q.L."/>
            <person name="Zhang D."/>
            <person name="Wang J.Y."/>
            <person name="Li Y.F."/>
            <person name="Zhong Z.M."/>
            <person name="Liu X."/>
            <person name="Yu X."/>
            <person name="Liu D.K."/>
            <person name="Tu X.D."/>
            <person name="Liu B."/>
            <person name="Hao Y."/>
            <person name="Liao X.Y."/>
            <person name="Jiang Y.T."/>
            <person name="Sun W.H."/>
            <person name="Chen J."/>
            <person name="Chen Y.Q."/>
            <person name="Ai Y."/>
            <person name="Zhai J.W."/>
            <person name="Wu S.S."/>
            <person name="Zhou Z."/>
            <person name="Hsiao Y.Y."/>
            <person name="Wu W.L."/>
            <person name="Chen Y.Y."/>
            <person name="Lin Y.F."/>
            <person name="Hsu J.L."/>
            <person name="Li C.Y."/>
            <person name="Wang Z.W."/>
            <person name="Zhao X."/>
            <person name="Zhong W.Y."/>
            <person name="Ma X.K."/>
            <person name="Ma L."/>
            <person name="Huang J."/>
            <person name="Chen G.Z."/>
            <person name="Huang M.Z."/>
            <person name="Huang L."/>
            <person name="Peng D.H."/>
            <person name="Luo Y.B."/>
            <person name="Zou S.Q."/>
            <person name="Chen S.P."/>
            <person name="Lan S."/>
            <person name="Tsai W.C."/>
            <person name="Van de Peer Y."/>
            <person name="Liu Z.J."/>
        </authorList>
    </citation>
    <scope>NUCLEOTIDE SEQUENCE [LARGE SCALE GENOMIC DNA]</scope>
    <source>
        <strain evidence="2">Lor287</strain>
    </source>
</reference>
<comment type="caution">
    <text evidence="2">The sequence shown here is derived from an EMBL/GenBank/DDBJ whole genome shotgun (WGS) entry which is preliminary data.</text>
</comment>
<dbReference type="GO" id="GO:0006270">
    <property type="term" value="P:DNA replication initiation"/>
    <property type="evidence" value="ECO:0007669"/>
    <property type="project" value="InterPro"/>
</dbReference>
<dbReference type="AlphaFoldDB" id="A0AAP0BRN5"/>
<dbReference type="InterPro" id="IPR040184">
    <property type="entry name" value="Mcm10"/>
</dbReference>
<protein>
    <recommendedName>
        <fullName evidence="1">MCM10 OB-fold domain-containing protein</fullName>
    </recommendedName>
</protein>
<sequence length="140" mass="16078">MDRRRDLGSATCRRSVRSLTITSIWSQLLLRNSKTKIQKKDGEVETERFSGLRIRNQLVSSVEPINHFFDVRFVWMNVVRNLLSRDTLSGSWATVGVLTEKMGAKVSSTGKNYGIWKMSCLDEIDIFVFLFGNAYKTNYS</sequence>
<evidence type="ECO:0000313" key="3">
    <source>
        <dbReference type="Proteomes" id="UP001418222"/>
    </source>
</evidence>
<keyword evidence="3" id="KW-1185">Reference proteome</keyword>
<accession>A0AAP0BRN5</accession>
<dbReference type="Proteomes" id="UP001418222">
    <property type="component" value="Unassembled WGS sequence"/>
</dbReference>
<dbReference type="Pfam" id="PF22379">
    <property type="entry name" value="OB_MCM10"/>
    <property type="match status" value="1"/>
</dbReference>
<dbReference type="EMBL" id="JBBWWQ010000005">
    <property type="protein sequence ID" value="KAK8947210.1"/>
    <property type="molecule type" value="Genomic_DNA"/>
</dbReference>
<evidence type="ECO:0000313" key="2">
    <source>
        <dbReference type="EMBL" id="KAK8947210.1"/>
    </source>
</evidence>